<accession>A0A388TBK7</accession>
<evidence type="ECO:0000313" key="5">
    <source>
        <dbReference type="Proteomes" id="UP000269352"/>
    </source>
</evidence>
<dbReference type="Proteomes" id="UP000269352">
    <property type="component" value="Unassembled WGS sequence"/>
</dbReference>
<evidence type="ECO:0000256" key="2">
    <source>
        <dbReference type="ARBA" id="ARBA00022643"/>
    </source>
</evidence>
<reference evidence="4 5" key="1">
    <citation type="journal article" date="2019" name="ISME J.">
        <title>Genome analyses of uncultured TG2/ZB3 bacteria in 'Margulisbacteria' specifically attached to ectosymbiotic spirochetes of protists in the termite gut.</title>
        <authorList>
            <person name="Utami Y.D."/>
            <person name="Kuwahara H."/>
            <person name="Igai K."/>
            <person name="Murakami T."/>
            <person name="Sugaya K."/>
            <person name="Morikawa T."/>
            <person name="Nagura Y."/>
            <person name="Yuki M."/>
            <person name="Deevong P."/>
            <person name="Inoue T."/>
            <person name="Kihara K."/>
            <person name="Lo N."/>
            <person name="Yamada A."/>
            <person name="Ohkuma M."/>
            <person name="Hongoh Y."/>
        </authorList>
    </citation>
    <scope>NUCLEOTIDE SEQUENCE [LARGE SCALE GENOMIC DNA]</scope>
    <source>
        <strain evidence="4">NkOx7-01</strain>
    </source>
</reference>
<sequence length="320" mass="34201">MKLKELKIGKFKARIPIVQGGMSVKNSLSPLAAAVSNAGGIGVIGASAIDNEELRLDIQNCRRLTAATGGLVAVNIMYAIRWFAETVKLCIDEGVDLIFQGAGFSREIYKMAEGTNTEVVSIVSSAKAGLMAERLGASAVVVEGTEAGGHLGTDRSIDEIFPEVRAAVRSIPVLAAGGITDGYDIAKYLKMGADGVQIASRFVCSDECSAPPAYKQMYLNCQKEDIVTMYSPVGYPGRAIRNALINKIEDGTVEFPGCKNQCLKRCSYKYCISDRLLKAMAGDVEGGLVFSGASAWKIKEILPAAKIIENMVRETESVPE</sequence>
<keyword evidence="5" id="KW-1185">Reference proteome</keyword>
<organism evidence="4 5">
    <name type="scientific">Termititenax aidoneus</name>
    <dbReference type="NCBI Taxonomy" id="2218524"/>
    <lineage>
        <taxon>Bacteria</taxon>
        <taxon>Bacillati</taxon>
        <taxon>Candidatus Margulisiibacteriota</taxon>
        <taxon>Candidatus Termititenacia</taxon>
        <taxon>Candidatus Termititenacales</taxon>
        <taxon>Candidatus Termititenacaceae</taxon>
        <taxon>Candidatus Termititenax</taxon>
    </lineage>
</organism>
<dbReference type="GO" id="GO:0018580">
    <property type="term" value="F:nitronate monooxygenase activity"/>
    <property type="evidence" value="ECO:0007669"/>
    <property type="project" value="InterPro"/>
</dbReference>
<dbReference type="EMBL" id="BGZN01000033">
    <property type="protein sequence ID" value="GBR74174.1"/>
    <property type="molecule type" value="Genomic_DNA"/>
</dbReference>
<dbReference type="Gene3D" id="3.20.20.70">
    <property type="entry name" value="Aldolase class I"/>
    <property type="match status" value="1"/>
</dbReference>
<evidence type="ECO:0000256" key="3">
    <source>
        <dbReference type="ARBA" id="ARBA00023002"/>
    </source>
</evidence>
<dbReference type="InterPro" id="IPR004136">
    <property type="entry name" value="NMO"/>
</dbReference>
<dbReference type="CDD" id="cd04730">
    <property type="entry name" value="NPD_like"/>
    <property type="match status" value="1"/>
</dbReference>
<keyword evidence="3" id="KW-0560">Oxidoreductase</keyword>
<keyword evidence="4" id="KW-0223">Dioxygenase</keyword>
<evidence type="ECO:0000313" key="4">
    <source>
        <dbReference type="EMBL" id="GBR74174.1"/>
    </source>
</evidence>
<comment type="caution">
    <text evidence="4">The sequence shown here is derived from an EMBL/GenBank/DDBJ whole genome shotgun (WGS) entry which is preliminary data.</text>
</comment>
<proteinExistence type="predicted"/>
<dbReference type="PANTHER" id="PTHR32332:SF18">
    <property type="entry name" value="2-NITROPROPANE DIOXYGENASE"/>
    <property type="match status" value="1"/>
</dbReference>
<evidence type="ECO:0000256" key="1">
    <source>
        <dbReference type="ARBA" id="ARBA00022630"/>
    </source>
</evidence>
<dbReference type="AlphaFoldDB" id="A0A388TBK7"/>
<gene>
    <name evidence="4" type="primary">npd</name>
    <name evidence="4" type="ORF">NO1_1398</name>
</gene>
<dbReference type="InterPro" id="IPR013785">
    <property type="entry name" value="Aldolase_TIM"/>
</dbReference>
<dbReference type="GO" id="GO:0051213">
    <property type="term" value="F:dioxygenase activity"/>
    <property type="evidence" value="ECO:0007669"/>
    <property type="project" value="UniProtKB-KW"/>
</dbReference>
<dbReference type="SUPFAM" id="SSF51412">
    <property type="entry name" value="Inosine monophosphate dehydrogenase (IMPDH)"/>
    <property type="match status" value="1"/>
</dbReference>
<name>A0A388TBK7_TERA1</name>
<keyword evidence="2" id="KW-0288">FMN</keyword>
<dbReference type="PANTHER" id="PTHR32332">
    <property type="entry name" value="2-NITROPROPANE DIOXYGENASE"/>
    <property type="match status" value="1"/>
</dbReference>
<protein>
    <submittedName>
        <fullName evidence="4">2-nitropropane dioxygenase</fullName>
    </submittedName>
</protein>
<dbReference type="Pfam" id="PF03060">
    <property type="entry name" value="NMO"/>
    <property type="match status" value="2"/>
</dbReference>
<keyword evidence="1" id="KW-0285">Flavoprotein</keyword>